<sequence>MTPDKPQVTRPVSETGGAKDVKRARYDLIPSGPLRLLAERYGIGPEKYPSGAGEVDNWRKGYPWSSSFAAMQRHAWAFWAGEDMDAETGQPHLVAVAWHAFAMLEWGASEEMRALYDDRQDPRKNVAPST</sequence>
<dbReference type="Proteomes" id="UP000590749">
    <property type="component" value="Unassembled WGS sequence"/>
</dbReference>
<dbReference type="EMBL" id="JACHXF010000018">
    <property type="protein sequence ID" value="MBB3099375.1"/>
    <property type="molecule type" value="Genomic_DNA"/>
</dbReference>
<evidence type="ECO:0000259" key="1">
    <source>
        <dbReference type="Pfam" id="PF18909"/>
    </source>
</evidence>
<keyword evidence="3" id="KW-1185">Reference proteome</keyword>
<dbReference type="AlphaFoldDB" id="A0A7W5ANG2"/>
<protein>
    <recommendedName>
        <fullName evidence="1">dATP/dGTP diphosphohydrolase N-terminal domain-containing protein</fullName>
    </recommendedName>
</protein>
<comment type="caution">
    <text evidence="2">The sequence shown here is derived from an EMBL/GenBank/DDBJ whole genome shotgun (WGS) entry which is preliminary data.</text>
</comment>
<evidence type="ECO:0000313" key="3">
    <source>
        <dbReference type="Proteomes" id="UP000590749"/>
    </source>
</evidence>
<feature type="domain" description="dATP/dGTP diphosphohydrolase N-terminal" evidence="1">
    <location>
        <begin position="14"/>
        <end position="109"/>
    </location>
</feature>
<name>A0A7W5ANG2_9ACTN</name>
<dbReference type="Pfam" id="PF18909">
    <property type="entry name" value="dGTP_diPhyd_N"/>
    <property type="match status" value="1"/>
</dbReference>
<evidence type="ECO:0000313" key="2">
    <source>
        <dbReference type="EMBL" id="MBB3099375.1"/>
    </source>
</evidence>
<reference evidence="2 3" key="1">
    <citation type="submission" date="2020-08" db="EMBL/GenBank/DDBJ databases">
        <title>Genomic Encyclopedia of Type Strains, Phase III (KMG-III): the genomes of soil and plant-associated and newly described type strains.</title>
        <authorList>
            <person name="Whitman W."/>
        </authorList>
    </citation>
    <scope>NUCLEOTIDE SEQUENCE [LARGE SCALE GENOMIC DNA]</scope>
    <source>
        <strain evidence="2 3">CECT 3287</strain>
    </source>
</reference>
<gene>
    <name evidence="2" type="ORF">FHR83_007081</name>
</gene>
<dbReference type="InterPro" id="IPR044038">
    <property type="entry name" value="dATP/dGTP_diPOhydrolase_N"/>
</dbReference>
<proteinExistence type="predicted"/>
<organism evidence="2 3">
    <name type="scientific">Actinoplanes campanulatus</name>
    <dbReference type="NCBI Taxonomy" id="113559"/>
    <lineage>
        <taxon>Bacteria</taxon>
        <taxon>Bacillati</taxon>
        <taxon>Actinomycetota</taxon>
        <taxon>Actinomycetes</taxon>
        <taxon>Micromonosporales</taxon>
        <taxon>Micromonosporaceae</taxon>
        <taxon>Actinoplanes</taxon>
    </lineage>
</organism>
<accession>A0A7W5ANG2</accession>
<dbReference type="RefSeq" id="WP_183225431.1">
    <property type="nucleotide sequence ID" value="NZ_BMPW01000021.1"/>
</dbReference>